<evidence type="ECO:0000313" key="2">
    <source>
        <dbReference type="EMBL" id="KAG0313245.1"/>
    </source>
</evidence>
<feature type="compositionally biased region" description="Low complexity" evidence="1">
    <location>
        <begin position="95"/>
        <end position="107"/>
    </location>
</feature>
<accession>A0A9P6R9P9</accession>
<comment type="caution">
    <text evidence="2">The sequence shown here is derived from an EMBL/GenBank/DDBJ whole genome shotgun (WGS) entry which is preliminary data.</text>
</comment>
<feature type="compositionally biased region" description="Polar residues" evidence="1">
    <location>
        <begin position="108"/>
        <end position="131"/>
    </location>
</feature>
<dbReference type="EMBL" id="JAAAIN010000532">
    <property type="protein sequence ID" value="KAG0313245.1"/>
    <property type="molecule type" value="Genomic_DNA"/>
</dbReference>
<dbReference type="AlphaFoldDB" id="A0A9P6R9P9"/>
<organism evidence="2 3">
    <name type="scientific">Linnemannia gamsii</name>
    <dbReference type="NCBI Taxonomy" id="64522"/>
    <lineage>
        <taxon>Eukaryota</taxon>
        <taxon>Fungi</taxon>
        <taxon>Fungi incertae sedis</taxon>
        <taxon>Mucoromycota</taxon>
        <taxon>Mortierellomycotina</taxon>
        <taxon>Mortierellomycetes</taxon>
        <taxon>Mortierellales</taxon>
        <taxon>Mortierellaceae</taxon>
        <taxon>Linnemannia</taxon>
    </lineage>
</organism>
<keyword evidence="3" id="KW-1185">Reference proteome</keyword>
<proteinExistence type="predicted"/>
<feature type="compositionally biased region" description="Polar residues" evidence="1">
    <location>
        <begin position="66"/>
        <end position="94"/>
    </location>
</feature>
<name>A0A9P6R9P9_9FUNG</name>
<feature type="region of interest" description="Disordered" evidence="1">
    <location>
        <begin position="1"/>
        <end position="131"/>
    </location>
</feature>
<sequence>MNRSSESGSFGIIAPPPSTPTRPSAHKPTTSSSAGVQGGDLFSIGQPHRPKPAAPPQEDFFGLNEPASSGSPPIPATTQNQTQVSSNSMRISVPSQQQQQSSTAASQDLFSMNTCPTNPAPSGNAVNPTSPVQAKVGNVDWKNSIMSLYGNQNSA</sequence>
<reference evidence="2" key="1">
    <citation type="journal article" date="2020" name="Fungal Divers.">
        <title>Resolving the Mortierellaceae phylogeny through synthesis of multi-gene phylogenetics and phylogenomics.</title>
        <authorList>
            <person name="Vandepol N."/>
            <person name="Liber J."/>
            <person name="Desiro A."/>
            <person name="Na H."/>
            <person name="Kennedy M."/>
            <person name="Barry K."/>
            <person name="Grigoriev I.V."/>
            <person name="Miller A.N."/>
            <person name="O'Donnell K."/>
            <person name="Stajich J.E."/>
            <person name="Bonito G."/>
        </authorList>
    </citation>
    <scope>NUCLEOTIDE SEQUENCE</scope>
    <source>
        <strain evidence="2">NVP60</strain>
    </source>
</reference>
<feature type="non-terminal residue" evidence="2">
    <location>
        <position position="155"/>
    </location>
</feature>
<protein>
    <submittedName>
        <fullName evidence="2">Uncharacterized protein</fullName>
    </submittedName>
</protein>
<gene>
    <name evidence="2" type="ORF">BGZ97_010384</name>
</gene>
<evidence type="ECO:0000256" key="1">
    <source>
        <dbReference type="SAM" id="MobiDB-lite"/>
    </source>
</evidence>
<evidence type="ECO:0000313" key="3">
    <source>
        <dbReference type="Proteomes" id="UP000823405"/>
    </source>
</evidence>
<dbReference type="OrthoDB" id="10266696at2759"/>
<dbReference type="Proteomes" id="UP000823405">
    <property type="component" value="Unassembled WGS sequence"/>
</dbReference>